<dbReference type="Proteomes" id="UP000178859">
    <property type="component" value="Unassembled WGS sequence"/>
</dbReference>
<name>A0A1F5MGH2_9BACT</name>
<evidence type="ECO:0000313" key="1">
    <source>
        <dbReference type="EMBL" id="OGE64449.1"/>
    </source>
</evidence>
<comment type="caution">
    <text evidence="1">The sequence shown here is derived from an EMBL/GenBank/DDBJ whole genome shotgun (WGS) entry which is preliminary data.</text>
</comment>
<gene>
    <name evidence="1" type="ORF">A3I48_03435</name>
</gene>
<dbReference type="Pfam" id="PF04255">
    <property type="entry name" value="DUF433"/>
    <property type="match status" value="1"/>
</dbReference>
<dbReference type="SUPFAM" id="SSF46689">
    <property type="entry name" value="Homeodomain-like"/>
    <property type="match status" value="1"/>
</dbReference>
<proteinExistence type="predicted"/>
<reference evidence="1 2" key="1">
    <citation type="journal article" date="2016" name="Nat. Commun.">
        <title>Thousands of microbial genomes shed light on interconnected biogeochemical processes in an aquifer system.</title>
        <authorList>
            <person name="Anantharaman K."/>
            <person name="Brown C.T."/>
            <person name="Hug L.A."/>
            <person name="Sharon I."/>
            <person name="Castelle C.J."/>
            <person name="Probst A.J."/>
            <person name="Thomas B.C."/>
            <person name="Singh A."/>
            <person name="Wilkins M.J."/>
            <person name="Karaoz U."/>
            <person name="Brodie E.L."/>
            <person name="Williams K.H."/>
            <person name="Hubbard S.S."/>
            <person name="Banfield J.F."/>
        </authorList>
    </citation>
    <scope>NUCLEOTIDE SEQUENCE [LARGE SCALE GENOMIC DNA]</scope>
</reference>
<dbReference type="AlphaFoldDB" id="A0A1F5MGH2"/>
<evidence type="ECO:0000313" key="2">
    <source>
        <dbReference type="Proteomes" id="UP000178859"/>
    </source>
</evidence>
<dbReference type="InterPro" id="IPR009057">
    <property type="entry name" value="Homeodomain-like_sf"/>
</dbReference>
<accession>A0A1F5MGH2</accession>
<sequence length="90" mass="9707">MRMTKVKIVSNPRILGGKPVIAGTRISVELIMNFLGAGMSIKEIISEYPELKKSEVIAAIEYATELVSKAALPRIKNIGGSVAILHEITS</sequence>
<dbReference type="PANTHER" id="PTHR34849:SF3">
    <property type="entry name" value="SSR2962 PROTEIN"/>
    <property type="match status" value="1"/>
</dbReference>
<organism evidence="1 2">
    <name type="scientific">Candidatus Daviesbacteria bacterium RIFCSPLOWO2_02_FULL_36_7</name>
    <dbReference type="NCBI Taxonomy" id="1797792"/>
    <lineage>
        <taxon>Bacteria</taxon>
        <taxon>Candidatus Daviesiibacteriota</taxon>
    </lineage>
</organism>
<dbReference type="InterPro" id="IPR007367">
    <property type="entry name" value="DUF433"/>
</dbReference>
<evidence type="ECO:0008006" key="3">
    <source>
        <dbReference type="Google" id="ProtNLM"/>
    </source>
</evidence>
<dbReference type="PANTHER" id="PTHR34849">
    <property type="entry name" value="SSL5025 PROTEIN"/>
    <property type="match status" value="1"/>
</dbReference>
<dbReference type="EMBL" id="MFDT01000062">
    <property type="protein sequence ID" value="OGE64449.1"/>
    <property type="molecule type" value="Genomic_DNA"/>
</dbReference>
<dbReference type="Gene3D" id="1.10.10.10">
    <property type="entry name" value="Winged helix-like DNA-binding domain superfamily/Winged helix DNA-binding domain"/>
    <property type="match status" value="1"/>
</dbReference>
<dbReference type="InterPro" id="IPR036388">
    <property type="entry name" value="WH-like_DNA-bd_sf"/>
</dbReference>
<protein>
    <recommendedName>
        <fullName evidence="3">Antitoxin</fullName>
    </recommendedName>
</protein>